<dbReference type="OrthoDB" id="7550081at2"/>
<proteinExistence type="predicted"/>
<dbReference type="InterPro" id="IPR004843">
    <property type="entry name" value="Calcineurin-like_PHP"/>
</dbReference>
<dbReference type="Pfam" id="PF00149">
    <property type="entry name" value="Metallophos"/>
    <property type="match status" value="1"/>
</dbReference>
<feature type="signal peptide" evidence="1">
    <location>
        <begin position="1"/>
        <end position="23"/>
    </location>
</feature>
<evidence type="ECO:0000313" key="3">
    <source>
        <dbReference type="EMBL" id="SEW51589.1"/>
    </source>
</evidence>
<dbReference type="Gene3D" id="3.60.21.10">
    <property type="match status" value="1"/>
</dbReference>
<dbReference type="STRING" id="29529.SAMN04488122_4349"/>
<reference evidence="4" key="1">
    <citation type="submission" date="2016-10" db="EMBL/GenBank/DDBJ databases">
        <authorList>
            <person name="Varghese N."/>
            <person name="Submissions S."/>
        </authorList>
    </citation>
    <scope>NUCLEOTIDE SEQUENCE [LARGE SCALE GENOMIC DNA]</scope>
    <source>
        <strain evidence="4">DSM 3695</strain>
    </source>
</reference>
<evidence type="ECO:0000256" key="1">
    <source>
        <dbReference type="SAM" id="SignalP"/>
    </source>
</evidence>
<feature type="domain" description="Calcineurin-like phosphoesterase" evidence="2">
    <location>
        <begin position="94"/>
        <end position="308"/>
    </location>
</feature>
<keyword evidence="1" id="KW-0732">Signal</keyword>
<gene>
    <name evidence="3" type="ORF">SAMN04488122_4349</name>
</gene>
<dbReference type="AlphaFoldDB" id="A0A1I0S7J5"/>
<dbReference type="PANTHER" id="PTHR46546">
    <property type="entry name" value="SHEWANELLA-LIKE PROTEIN PHOSPHATASE 1"/>
    <property type="match status" value="1"/>
</dbReference>
<feature type="chain" id="PRO_5011749822" evidence="1">
    <location>
        <begin position="24"/>
        <end position="371"/>
    </location>
</feature>
<protein>
    <submittedName>
        <fullName evidence="3">Calcineurin-like phosphoesterase</fullName>
    </submittedName>
</protein>
<dbReference type="SUPFAM" id="SSF56300">
    <property type="entry name" value="Metallo-dependent phosphatases"/>
    <property type="match status" value="1"/>
</dbReference>
<dbReference type="PANTHER" id="PTHR46546:SF4">
    <property type="entry name" value="SHEWANELLA-LIKE PROTEIN PHOSPHATASE 1"/>
    <property type="match status" value="1"/>
</dbReference>
<organism evidence="3 4">
    <name type="scientific">Chitinophaga arvensicola</name>
    <dbReference type="NCBI Taxonomy" id="29529"/>
    <lineage>
        <taxon>Bacteria</taxon>
        <taxon>Pseudomonadati</taxon>
        <taxon>Bacteroidota</taxon>
        <taxon>Chitinophagia</taxon>
        <taxon>Chitinophagales</taxon>
        <taxon>Chitinophagaceae</taxon>
        <taxon>Chitinophaga</taxon>
    </lineage>
</organism>
<accession>A0A1I0S7J5</accession>
<evidence type="ECO:0000259" key="2">
    <source>
        <dbReference type="Pfam" id="PF00149"/>
    </source>
</evidence>
<dbReference type="InterPro" id="IPR029052">
    <property type="entry name" value="Metallo-depent_PP-like"/>
</dbReference>
<keyword evidence="4" id="KW-1185">Reference proteome</keyword>
<dbReference type="EMBL" id="FOJG01000002">
    <property type="protein sequence ID" value="SEW51589.1"/>
    <property type="molecule type" value="Genomic_DNA"/>
</dbReference>
<dbReference type="RefSeq" id="WP_089897980.1">
    <property type="nucleotide sequence ID" value="NZ_FOJG01000002.1"/>
</dbReference>
<name>A0A1I0S7J5_9BACT</name>
<evidence type="ECO:0000313" key="4">
    <source>
        <dbReference type="Proteomes" id="UP000199310"/>
    </source>
</evidence>
<dbReference type="Proteomes" id="UP000199310">
    <property type="component" value="Unassembled WGS sequence"/>
</dbReference>
<dbReference type="GO" id="GO:0016787">
    <property type="term" value="F:hydrolase activity"/>
    <property type="evidence" value="ECO:0007669"/>
    <property type="project" value="InterPro"/>
</dbReference>
<sequence length="371" mass="42546">MNGIQKALTVLCAQLLPIMHAAAQSQVAINDGPYLFYETGKPILKTIRDNQVVTFANPDNVEITFKDHPDWNFVVAIKGQLDIEPSEWKKPDDKLLVISDIEGEFEVFRALLLANKVVDSQYNWIYGKGQLVIDGDLFDRGSHVTEYLWLLYKLEQDATSKGGYVHTILGNHDIMNLSGDLRYVLPKYKESAQLMGVDYMRLYDENTELGRWLRTKNVMERIGDQLFMHAGLSPEILKLHLSVPEINEKCRPFLATPKKSLPDTMKVFFGKDSPFWYRGYFMAPRATLTDVDLSLNYYQCKRIIVGHTILDRNIALYYRGKVLGIDVDAHSGKCSGALFKHNRWYIINDKGIEKKLRYKKGNDIIKDSDVL</sequence>